<sequence length="196" mass="21024">MSDQTRTLVTSFFAVALLFGAFYLLDPTLGGLLRHTSGFTGHMNMGPSAVGDAMAGQMMNSGATDKEEETRNKHAVETPMKGEGFADLAGYEGPAQFGNSEPPAGCYPRDQLTPSELLPKDPNSTWAQQNPMGTGSLKGKNFLSAGALIGVNTVGQSLRNGNYQFRSEPPNPQMPVSVWNQSTIEPDVNRRNLEVA</sequence>
<feature type="region of interest" description="Disordered" evidence="1">
    <location>
        <begin position="92"/>
        <end position="133"/>
    </location>
</feature>
<evidence type="ECO:0000259" key="3">
    <source>
        <dbReference type="Pfam" id="PF23983"/>
    </source>
</evidence>
<dbReference type="InterPro" id="IPR055730">
    <property type="entry name" value="P11_C"/>
</dbReference>
<evidence type="ECO:0000256" key="2">
    <source>
        <dbReference type="SAM" id="Phobius"/>
    </source>
</evidence>
<dbReference type="Pfam" id="PF23983">
    <property type="entry name" value="P11_C"/>
    <property type="match status" value="1"/>
</dbReference>
<keyword evidence="2" id="KW-1133">Transmembrane helix</keyword>
<accession>A0A6C0IB27</accession>
<dbReference type="EMBL" id="MN740152">
    <property type="protein sequence ID" value="QHT89800.1"/>
    <property type="molecule type" value="Genomic_DNA"/>
</dbReference>
<reference evidence="4" key="1">
    <citation type="journal article" date="2020" name="Nature">
        <title>Giant virus diversity and host interactions through global metagenomics.</title>
        <authorList>
            <person name="Schulz F."/>
            <person name="Roux S."/>
            <person name="Paez-Espino D."/>
            <person name="Jungbluth S."/>
            <person name="Walsh D.A."/>
            <person name="Denef V.J."/>
            <person name="McMahon K.D."/>
            <person name="Konstantinidis K.T."/>
            <person name="Eloe-Fadrosh E.A."/>
            <person name="Kyrpides N.C."/>
            <person name="Woyke T."/>
        </authorList>
    </citation>
    <scope>NUCLEOTIDE SEQUENCE</scope>
    <source>
        <strain evidence="4">GVMAG-M-3300023184-62</strain>
    </source>
</reference>
<feature type="compositionally biased region" description="Polar residues" evidence="1">
    <location>
        <begin position="122"/>
        <end position="133"/>
    </location>
</feature>
<feature type="domain" description="Minor capsid protein P11 C-terminal conserved region" evidence="3">
    <location>
        <begin position="112"/>
        <end position="194"/>
    </location>
</feature>
<name>A0A6C0IB27_9ZZZZ</name>
<organism evidence="4">
    <name type="scientific">viral metagenome</name>
    <dbReference type="NCBI Taxonomy" id="1070528"/>
    <lineage>
        <taxon>unclassified sequences</taxon>
        <taxon>metagenomes</taxon>
        <taxon>organismal metagenomes</taxon>
    </lineage>
</organism>
<keyword evidence="2" id="KW-0472">Membrane</keyword>
<dbReference type="AlphaFoldDB" id="A0A6C0IB27"/>
<evidence type="ECO:0000256" key="1">
    <source>
        <dbReference type="SAM" id="MobiDB-lite"/>
    </source>
</evidence>
<keyword evidence="2" id="KW-0812">Transmembrane</keyword>
<evidence type="ECO:0000313" key="4">
    <source>
        <dbReference type="EMBL" id="QHT89800.1"/>
    </source>
</evidence>
<protein>
    <recommendedName>
        <fullName evidence="3">Minor capsid protein P11 C-terminal conserved region domain-containing protein</fullName>
    </recommendedName>
</protein>
<feature type="transmembrane region" description="Helical" evidence="2">
    <location>
        <begin position="6"/>
        <end position="25"/>
    </location>
</feature>
<proteinExistence type="predicted"/>